<feature type="active site" evidence="6">
    <location>
        <position position="159"/>
    </location>
</feature>
<feature type="disulfide bond" evidence="8">
    <location>
        <begin position="223"/>
        <end position="254"/>
    </location>
</feature>
<feature type="active site" evidence="6">
    <location>
        <position position="291"/>
    </location>
</feature>
<dbReference type="AlphaFoldDB" id="A0AB34JZ94"/>
<comment type="pathway">
    <text evidence="2">Protein modification; protein glycosylation.</text>
</comment>
<dbReference type="GO" id="GO:0004571">
    <property type="term" value="F:mannosyl-oligosaccharide 1,2-alpha-mannosidase activity"/>
    <property type="evidence" value="ECO:0007669"/>
    <property type="project" value="InterPro"/>
</dbReference>
<feature type="binding site" evidence="7">
    <location>
        <position position="377"/>
    </location>
    <ligand>
        <name>Ca(2+)</name>
        <dbReference type="ChEBI" id="CHEBI:29108"/>
    </ligand>
</feature>
<dbReference type="Gene3D" id="1.50.10.10">
    <property type="match status" value="1"/>
</dbReference>
<dbReference type="EC" id="3.2.1.-" evidence="9"/>
<dbReference type="Pfam" id="PF01532">
    <property type="entry name" value="Glyco_hydro_47"/>
    <property type="match status" value="1"/>
</dbReference>
<name>A0AB34JZ94_PRYPA</name>
<protein>
    <recommendedName>
        <fullName evidence="9">alpha-1,2-Mannosidase</fullName>
        <ecNumber evidence="9">3.2.1.-</ecNumber>
    </recommendedName>
</protein>
<dbReference type="InterPro" id="IPR001382">
    <property type="entry name" value="Glyco_hydro_47"/>
</dbReference>
<dbReference type="Proteomes" id="UP001515480">
    <property type="component" value="Unassembled WGS sequence"/>
</dbReference>
<evidence type="ECO:0000313" key="11">
    <source>
        <dbReference type="Proteomes" id="UP001515480"/>
    </source>
</evidence>
<evidence type="ECO:0000256" key="8">
    <source>
        <dbReference type="PIRSR" id="PIRSR601382-3"/>
    </source>
</evidence>
<proteinExistence type="inferred from homology"/>
<dbReference type="PANTHER" id="PTHR11742">
    <property type="entry name" value="MANNOSYL-OLIGOSACCHARIDE ALPHA-1,2-MANNOSIDASE-RELATED"/>
    <property type="match status" value="1"/>
</dbReference>
<dbReference type="InterPro" id="IPR050749">
    <property type="entry name" value="Glycosyl_Hydrolase_47"/>
</dbReference>
<keyword evidence="7" id="KW-0106">Calcium</keyword>
<sequence>MLASARKWVATSLRFDASAGISMFETIIRILGGLLSAFELSKDRLFLDKSRELADKMMYAFYKHPTGLPCTTISFTSSHQCSYPSWAQNSAILAEFGTIQLEFKYLAHHTGERKYWDVADKIMQLMRRIDRPHGLFPTFINPSNARWTSGKIAFGALGDSFYEYLIKQWLLTRKSEPYLREMWESTMLAMAKLLVQKTSPSELVYVADWTGGGLAHKMDHLACFIPAMLAIGSQDNGTYDAEFMTLADRLGETCFQMYARTKSGLSPEFVHFVAGRDMRVGSAKYNIGRPEAVESFFVMWYYTRDPKWREYGWKVFEAFERYAATPSGWTALPDVDAPTRKQDDKMESFVLAETVKYLYLLFDSTYPVDLSKMVFNTEAHPLSTFSPSFS</sequence>
<comment type="similarity">
    <text evidence="3 9">Belongs to the glycosyl hydrolase 47 family.</text>
</comment>
<feature type="active site" description="Proton donor" evidence="6">
    <location>
        <position position="268"/>
    </location>
</feature>
<evidence type="ECO:0000256" key="2">
    <source>
        <dbReference type="ARBA" id="ARBA00004922"/>
    </source>
</evidence>
<gene>
    <name evidence="10" type="ORF">AB1Y20_009040</name>
</gene>
<evidence type="ECO:0000256" key="5">
    <source>
        <dbReference type="ARBA" id="ARBA00023157"/>
    </source>
</evidence>
<dbReference type="PRINTS" id="PR00747">
    <property type="entry name" value="GLYHDRLASE47"/>
</dbReference>
<evidence type="ECO:0000256" key="6">
    <source>
        <dbReference type="PIRSR" id="PIRSR601382-1"/>
    </source>
</evidence>
<keyword evidence="9" id="KW-0326">Glycosidase</keyword>
<accession>A0AB34JZ94</accession>
<reference evidence="10 11" key="1">
    <citation type="journal article" date="2024" name="Science">
        <title>Giant polyketide synthase enzymes in the biosynthesis of giant marine polyether toxins.</title>
        <authorList>
            <person name="Fallon T.R."/>
            <person name="Shende V.V."/>
            <person name="Wierzbicki I.H."/>
            <person name="Pendleton A.L."/>
            <person name="Watervoot N.F."/>
            <person name="Auber R.P."/>
            <person name="Gonzalez D.J."/>
            <person name="Wisecaver J.H."/>
            <person name="Moore B.S."/>
        </authorList>
    </citation>
    <scope>NUCLEOTIDE SEQUENCE [LARGE SCALE GENOMIC DNA]</scope>
    <source>
        <strain evidence="10 11">12B1</strain>
    </source>
</reference>
<dbReference type="InterPro" id="IPR036026">
    <property type="entry name" value="Seven-hairpin_glycosidases"/>
</dbReference>
<comment type="cofactor">
    <cofactor evidence="1 7">
        <name>Ca(2+)</name>
        <dbReference type="ChEBI" id="CHEBI:29108"/>
    </cofactor>
</comment>
<evidence type="ECO:0000313" key="10">
    <source>
        <dbReference type="EMBL" id="KAL1527654.1"/>
    </source>
</evidence>
<dbReference type="SUPFAM" id="SSF48225">
    <property type="entry name" value="Seven-hairpin glycosidases"/>
    <property type="match status" value="1"/>
</dbReference>
<dbReference type="GO" id="GO:0005509">
    <property type="term" value="F:calcium ion binding"/>
    <property type="evidence" value="ECO:0007669"/>
    <property type="project" value="InterPro"/>
</dbReference>
<dbReference type="GO" id="GO:0005975">
    <property type="term" value="P:carbohydrate metabolic process"/>
    <property type="evidence" value="ECO:0007669"/>
    <property type="project" value="InterPro"/>
</dbReference>
<dbReference type="PANTHER" id="PTHR11742:SF6">
    <property type="entry name" value="MANNOSYL-OLIGOSACCHARIDE ALPHA-1,2-MANNOSIDASE IA-RELATED"/>
    <property type="match status" value="1"/>
</dbReference>
<comment type="caution">
    <text evidence="10">The sequence shown here is derived from an EMBL/GenBank/DDBJ whole genome shotgun (WGS) entry which is preliminary data.</text>
</comment>
<keyword evidence="4 9" id="KW-0378">Hydrolase</keyword>
<evidence type="ECO:0000256" key="9">
    <source>
        <dbReference type="RuleBase" id="RU361193"/>
    </source>
</evidence>
<keyword evidence="5 8" id="KW-1015">Disulfide bond</keyword>
<keyword evidence="7" id="KW-0479">Metal-binding</keyword>
<evidence type="ECO:0000256" key="4">
    <source>
        <dbReference type="ARBA" id="ARBA00022801"/>
    </source>
</evidence>
<dbReference type="InterPro" id="IPR012341">
    <property type="entry name" value="6hp_glycosidase-like_sf"/>
</dbReference>
<organism evidence="10 11">
    <name type="scientific">Prymnesium parvum</name>
    <name type="common">Toxic golden alga</name>
    <dbReference type="NCBI Taxonomy" id="97485"/>
    <lineage>
        <taxon>Eukaryota</taxon>
        <taxon>Haptista</taxon>
        <taxon>Haptophyta</taxon>
        <taxon>Prymnesiophyceae</taxon>
        <taxon>Prymnesiales</taxon>
        <taxon>Prymnesiaceae</taxon>
        <taxon>Prymnesium</taxon>
    </lineage>
</organism>
<evidence type="ECO:0000256" key="1">
    <source>
        <dbReference type="ARBA" id="ARBA00001913"/>
    </source>
</evidence>
<evidence type="ECO:0000256" key="3">
    <source>
        <dbReference type="ARBA" id="ARBA00007658"/>
    </source>
</evidence>
<dbReference type="GO" id="GO:0005783">
    <property type="term" value="C:endoplasmic reticulum"/>
    <property type="evidence" value="ECO:0007669"/>
    <property type="project" value="TreeGrafter"/>
</dbReference>
<evidence type="ECO:0000256" key="7">
    <source>
        <dbReference type="PIRSR" id="PIRSR601382-2"/>
    </source>
</evidence>
<dbReference type="EMBL" id="JBGBPQ010000002">
    <property type="protein sequence ID" value="KAL1527654.1"/>
    <property type="molecule type" value="Genomic_DNA"/>
</dbReference>
<dbReference type="GO" id="GO:0000139">
    <property type="term" value="C:Golgi membrane"/>
    <property type="evidence" value="ECO:0007669"/>
    <property type="project" value="TreeGrafter"/>
</dbReference>
<feature type="active site" description="Proton donor" evidence="6">
    <location>
        <position position="25"/>
    </location>
</feature>
<keyword evidence="11" id="KW-1185">Reference proteome</keyword>